<evidence type="ECO:0000313" key="3">
    <source>
        <dbReference type="Proteomes" id="UP000290439"/>
    </source>
</evidence>
<name>A0A4U8W580_9NOCA</name>
<dbReference type="SUPFAM" id="SSF63829">
    <property type="entry name" value="Calcium-dependent phosphotriesterase"/>
    <property type="match status" value="1"/>
</dbReference>
<keyword evidence="2" id="KW-0808">Transferase</keyword>
<dbReference type="InterPro" id="IPR015943">
    <property type="entry name" value="WD40/YVTN_repeat-like_dom_sf"/>
</dbReference>
<dbReference type="PANTHER" id="PTHR31270">
    <property type="entry name" value="GLUTAMINYL-PEPTIDE CYCLOTRANSFERASE"/>
    <property type="match status" value="1"/>
</dbReference>
<feature type="chain" id="PRO_5020799525" evidence="1">
    <location>
        <begin position="26"/>
        <end position="261"/>
    </location>
</feature>
<feature type="signal peptide" evidence="1">
    <location>
        <begin position="1"/>
        <end position="25"/>
    </location>
</feature>
<dbReference type="Gene3D" id="2.130.10.10">
    <property type="entry name" value="YVTN repeat-like/Quinoprotein amine dehydrogenase"/>
    <property type="match status" value="1"/>
</dbReference>
<organism evidence="2 3">
    <name type="scientific">Nocardia cyriacigeorgica</name>
    <dbReference type="NCBI Taxonomy" id="135487"/>
    <lineage>
        <taxon>Bacteria</taxon>
        <taxon>Bacillati</taxon>
        <taxon>Actinomycetota</taxon>
        <taxon>Actinomycetes</taxon>
        <taxon>Mycobacteriales</taxon>
        <taxon>Nocardiaceae</taxon>
        <taxon>Nocardia</taxon>
    </lineage>
</organism>
<reference evidence="2 3" key="1">
    <citation type="submission" date="2019-02" db="EMBL/GenBank/DDBJ databases">
        <authorList>
            <consortium name="Pathogen Informatics"/>
        </authorList>
    </citation>
    <scope>NUCLEOTIDE SEQUENCE [LARGE SCALE GENOMIC DNA]</scope>
    <source>
        <strain evidence="2 3">3012STDY6756504</strain>
    </source>
</reference>
<accession>A0A4U8W580</accession>
<dbReference type="GO" id="GO:0016603">
    <property type="term" value="F:glutaminyl-peptide cyclotransferase activity"/>
    <property type="evidence" value="ECO:0007669"/>
    <property type="project" value="InterPro"/>
</dbReference>
<dbReference type="InterPro" id="IPR007788">
    <property type="entry name" value="QCT"/>
</dbReference>
<sequence length="261" mass="27618">METDRRSLAVAALLCLLTATGCAHAEDPADEAPHLVVEVLGTAPHDPRAFTQGLQITDGVLYESTGMPGESGVRAVDRATGAELAAAELPPPLFGEGIAVAGDTLWQLTWKDGIAFARDPATLAERRQVSYEGEGWGLCARDGQLVMSDGSATLAFRDPVSFARTGSVDLNGRPSARLNELECAADGSVYANNWPTDEILRIDPGTGEVLATIDASGLLPPGERARADVLNGITQIPGTDRFLLTGKYWPAMFEVRFVPAS</sequence>
<dbReference type="Proteomes" id="UP000290439">
    <property type="component" value="Chromosome"/>
</dbReference>
<dbReference type="EMBL" id="LR215973">
    <property type="protein sequence ID" value="VFB01162.1"/>
    <property type="molecule type" value="Genomic_DNA"/>
</dbReference>
<dbReference type="AlphaFoldDB" id="A0A4U8W580"/>
<protein>
    <submittedName>
        <fullName evidence="2">Glutamine cyclotransferase</fullName>
    </submittedName>
</protein>
<dbReference type="RefSeq" id="WP_130918769.1">
    <property type="nucleotide sequence ID" value="NZ_LR215973.1"/>
</dbReference>
<evidence type="ECO:0000313" key="2">
    <source>
        <dbReference type="EMBL" id="VFB01162.1"/>
    </source>
</evidence>
<proteinExistence type="predicted"/>
<gene>
    <name evidence="2" type="ORF">NCTC10797_04979</name>
</gene>
<evidence type="ECO:0000256" key="1">
    <source>
        <dbReference type="SAM" id="SignalP"/>
    </source>
</evidence>
<dbReference type="PANTHER" id="PTHR31270:SF1">
    <property type="entry name" value="GLUTAMINYL-PEPTIDE CYCLOTRANSFERASE"/>
    <property type="match status" value="1"/>
</dbReference>
<dbReference type="PROSITE" id="PS51257">
    <property type="entry name" value="PROKAR_LIPOPROTEIN"/>
    <property type="match status" value="1"/>
</dbReference>
<keyword evidence="1" id="KW-0732">Signal</keyword>
<dbReference type="Pfam" id="PF05096">
    <property type="entry name" value="Glu_cyclase_2"/>
    <property type="match status" value="1"/>
</dbReference>